<protein>
    <submittedName>
        <fullName evidence="1">Uncharacterized protein</fullName>
    </submittedName>
</protein>
<comment type="caution">
    <text evidence="1">The sequence shown here is derived from an EMBL/GenBank/DDBJ whole genome shotgun (WGS) entry which is preliminary data.</text>
</comment>
<dbReference type="AlphaFoldDB" id="A0A9W6DEY4"/>
<organism evidence="1 2">
    <name type="scientific">Vallitalea longa</name>
    <dbReference type="NCBI Taxonomy" id="2936439"/>
    <lineage>
        <taxon>Bacteria</taxon>
        <taxon>Bacillati</taxon>
        <taxon>Bacillota</taxon>
        <taxon>Clostridia</taxon>
        <taxon>Lachnospirales</taxon>
        <taxon>Vallitaleaceae</taxon>
        <taxon>Vallitalea</taxon>
    </lineage>
</organism>
<dbReference type="Proteomes" id="UP001144256">
    <property type="component" value="Unassembled WGS sequence"/>
</dbReference>
<reference evidence="1" key="1">
    <citation type="submission" date="2022-06" db="EMBL/GenBank/DDBJ databases">
        <title>Vallitalea longa sp. nov., an anaerobic bacterium isolated from marine sediment.</title>
        <authorList>
            <person name="Hirano S."/>
            <person name="Terahara T."/>
            <person name="Mori K."/>
            <person name="Hamada M."/>
            <person name="Matsumoto R."/>
            <person name="Kobayashi T."/>
        </authorList>
    </citation>
    <scope>NUCLEOTIDE SEQUENCE</scope>
    <source>
        <strain evidence="1">SH18-1</strain>
    </source>
</reference>
<proteinExistence type="predicted"/>
<keyword evidence="2" id="KW-1185">Reference proteome</keyword>
<evidence type="ECO:0000313" key="1">
    <source>
        <dbReference type="EMBL" id="GKX28084.1"/>
    </source>
</evidence>
<gene>
    <name evidence="1" type="ORF">SH1V18_05640</name>
</gene>
<evidence type="ECO:0000313" key="2">
    <source>
        <dbReference type="Proteomes" id="UP001144256"/>
    </source>
</evidence>
<sequence>MSRMTHARYRNETEPISAFDVDDNYDLYSEEDRREFRCIFCDSQIQFSRGKAHDDPHFKNWPLKEHGENCKVPNSIKQLEGKKNEVELQTLVSTILPRAMRPSVSISPGAKTHKDKAKRYVGKQTRKFIYDLKNVLDSKNRFAVDEEYKDLTFLTEANDEVKIEDIIMTQDKIINALDSNGGQGFICILKGTVSKVKEAKGSYIVDMTKSKNGIYGNSKGFKLYMPYDFVSKNESKMNSIKNSLIICYGIASKTDYGYQMDLYSIKNQVAVLMTFT</sequence>
<name>A0A9W6DEY4_9FIRM</name>
<accession>A0A9W6DEY4</accession>
<dbReference type="RefSeq" id="WP_281812036.1">
    <property type="nucleotide sequence ID" value="NZ_BRLB01000001.1"/>
</dbReference>
<dbReference type="EMBL" id="BRLB01000001">
    <property type="protein sequence ID" value="GKX28084.1"/>
    <property type="molecule type" value="Genomic_DNA"/>
</dbReference>